<evidence type="ECO:0000256" key="3">
    <source>
        <dbReference type="ARBA" id="ARBA00022840"/>
    </source>
</evidence>
<dbReference type="PANTHER" id="PTHR11909">
    <property type="entry name" value="CASEIN KINASE-RELATED"/>
    <property type="match status" value="1"/>
</dbReference>
<dbReference type="AlphaFoldDB" id="A0A6C0FD16"/>
<dbReference type="PROSITE" id="PS00108">
    <property type="entry name" value="PROTEIN_KINASE_ST"/>
    <property type="match status" value="1"/>
</dbReference>
<dbReference type="PROSITE" id="PS50011">
    <property type="entry name" value="PROTEIN_KINASE_DOM"/>
    <property type="match status" value="1"/>
</dbReference>
<dbReference type="InterPro" id="IPR000719">
    <property type="entry name" value="Prot_kinase_dom"/>
</dbReference>
<dbReference type="SMART" id="SM00220">
    <property type="entry name" value="S_TKc"/>
    <property type="match status" value="1"/>
</dbReference>
<dbReference type="InterPro" id="IPR017441">
    <property type="entry name" value="Protein_kinase_ATP_BS"/>
</dbReference>
<reference evidence="5" key="1">
    <citation type="journal article" date="2020" name="Nature">
        <title>Giant virus diversity and host interactions through global metagenomics.</title>
        <authorList>
            <person name="Schulz F."/>
            <person name="Roux S."/>
            <person name="Paez-Espino D."/>
            <person name="Jungbluth S."/>
            <person name="Walsh D.A."/>
            <person name="Denef V.J."/>
            <person name="McMahon K.D."/>
            <person name="Konstantinidis K.T."/>
            <person name="Eloe-Fadrosh E.A."/>
            <person name="Kyrpides N.C."/>
            <person name="Woyke T."/>
        </authorList>
    </citation>
    <scope>NUCLEOTIDE SEQUENCE</scope>
    <source>
        <strain evidence="5">GVMAG-S-ERX556106-38</strain>
    </source>
</reference>
<evidence type="ECO:0000259" key="4">
    <source>
        <dbReference type="PROSITE" id="PS50011"/>
    </source>
</evidence>
<dbReference type="GO" id="GO:0004674">
    <property type="term" value="F:protein serine/threonine kinase activity"/>
    <property type="evidence" value="ECO:0007669"/>
    <property type="project" value="UniProtKB-EC"/>
</dbReference>
<dbReference type="InterPro" id="IPR011009">
    <property type="entry name" value="Kinase-like_dom_sf"/>
</dbReference>
<sequence length="294" mass="33606">MENPDVFLEDNVMIDKYMVTGKLGNGAFSTIYNAKNVRNNDPVIIKTENVDDEIGLLKHEASMYLRLRNVSGMLLIKWYGVVDDWRCLVLPYAGRSLDKLIVTNPAVRMNIFSQIVNALESIHMMGVIHRDIKPANILIDEEGTCRLVDFGLSSMIWQTYGGHIEKKTNQTIIGSPAYVSINIHEGINPSRRDDLESLCYVYMYLKKKSLPWSSFATKYIHEIKQNLLHYCSDYGDAVLAVIWEYVRKIKFSEDPNYKIITDVLEHEIAGLDKEKEVSDVVDYESDSDGEEIVP</sequence>
<dbReference type="Pfam" id="PF00069">
    <property type="entry name" value="Pkinase"/>
    <property type="match status" value="1"/>
</dbReference>
<name>A0A6C0FD16_9ZZZZ</name>
<evidence type="ECO:0000256" key="2">
    <source>
        <dbReference type="ARBA" id="ARBA00022741"/>
    </source>
</evidence>
<dbReference type="SUPFAM" id="SSF56112">
    <property type="entry name" value="Protein kinase-like (PK-like)"/>
    <property type="match status" value="1"/>
</dbReference>
<dbReference type="EMBL" id="MN738832">
    <property type="protein sequence ID" value="QHT38513.1"/>
    <property type="molecule type" value="Genomic_DNA"/>
</dbReference>
<protein>
    <recommendedName>
        <fullName evidence="1">non-specific serine/threonine protein kinase</fullName>
        <ecNumber evidence="1">2.7.11.1</ecNumber>
    </recommendedName>
</protein>
<accession>A0A6C0FD16</accession>
<dbReference type="EC" id="2.7.11.1" evidence="1"/>
<keyword evidence="3" id="KW-0067">ATP-binding</keyword>
<dbReference type="InterPro" id="IPR008271">
    <property type="entry name" value="Ser/Thr_kinase_AS"/>
</dbReference>
<proteinExistence type="predicted"/>
<evidence type="ECO:0000256" key="1">
    <source>
        <dbReference type="ARBA" id="ARBA00012513"/>
    </source>
</evidence>
<dbReference type="InterPro" id="IPR050235">
    <property type="entry name" value="CK1_Ser-Thr_kinase"/>
</dbReference>
<dbReference type="Gene3D" id="1.10.510.10">
    <property type="entry name" value="Transferase(Phosphotransferase) domain 1"/>
    <property type="match status" value="1"/>
</dbReference>
<keyword evidence="2" id="KW-0547">Nucleotide-binding</keyword>
<dbReference type="GO" id="GO:0005524">
    <property type="term" value="F:ATP binding"/>
    <property type="evidence" value="ECO:0007669"/>
    <property type="project" value="UniProtKB-KW"/>
</dbReference>
<organism evidence="5">
    <name type="scientific">viral metagenome</name>
    <dbReference type="NCBI Taxonomy" id="1070528"/>
    <lineage>
        <taxon>unclassified sequences</taxon>
        <taxon>metagenomes</taxon>
        <taxon>organismal metagenomes</taxon>
    </lineage>
</organism>
<feature type="domain" description="Protein kinase" evidence="4">
    <location>
        <begin position="17"/>
        <end position="294"/>
    </location>
</feature>
<dbReference type="PROSITE" id="PS00107">
    <property type="entry name" value="PROTEIN_KINASE_ATP"/>
    <property type="match status" value="1"/>
</dbReference>
<evidence type="ECO:0000313" key="5">
    <source>
        <dbReference type="EMBL" id="QHT38513.1"/>
    </source>
</evidence>